<dbReference type="Proteomes" id="UP000522007">
    <property type="component" value="Unassembled WGS sequence"/>
</dbReference>
<sequence>MLKTKQISESLRLGLLLALAGGFMDAYSYIERGGVFANAQTGNILLFGINISEGNLATAFQYFWPIVSFTIGIALSEFIHRRAIKRLHWRQISVLIEVFILIGVAFIPLDHNLLANSLISFVCGIQVESFRKMHGRGIATTMCIGNLRSATQNLSDYFEYKEKKYLHNSFLYFSVILSFIIGAIVGNFFIQLFSQHAILVCAFLQLIAFLMMFIDREKKQYKKL</sequence>
<keyword evidence="1" id="KW-1133">Transmembrane helix</keyword>
<organism evidence="2 5">
    <name type="scientific">Listeria welshimeri</name>
    <dbReference type="NCBI Taxonomy" id="1643"/>
    <lineage>
        <taxon>Bacteria</taxon>
        <taxon>Bacillati</taxon>
        <taxon>Bacillota</taxon>
        <taxon>Bacilli</taxon>
        <taxon>Bacillales</taxon>
        <taxon>Listeriaceae</taxon>
        <taxon>Listeria</taxon>
    </lineage>
</organism>
<evidence type="ECO:0000256" key="1">
    <source>
        <dbReference type="SAM" id="Phobius"/>
    </source>
</evidence>
<feature type="transmembrane region" description="Helical" evidence="1">
    <location>
        <begin position="170"/>
        <end position="190"/>
    </location>
</feature>
<gene>
    <name evidence="3" type="ORF">AFZ32_05520</name>
    <name evidence="2" type="ORF">HB853_12495</name>
</gene>
<dbReference type="Pfam" id="PF06912">
    <property type="entry name" value="DUF1275"/>
    <property type="match status" value="1"/>
</dbReference>
<dbReference type="RefSeq" id="WP_011701286.1">
    <property type="nucleotide sequence ID" value="NZ_CBCSAN010000001.1"/>
</dbReference>
<evidence type="ECO:0000313" key="2">
    <source>
        <dbReference type="EMBL" id="MBC1323749.1"/>
    </source>
</evidence>
<reference evidence="2 5" key="2">
    <citation type="submission" date="2020-03" db="EMBL/GenBank/DDBJ databases">
        <title>Soil Listeria distribution.</title>
        <authorList>
            <person name="Liao J."/>
            <person name="Wiedmann M."/>
        </authorList>
    </citation>
    <scope>NUCLEOTIDE SEQUENCE [LARGE SCALE GENOMIC DNA]</scope>
    <source>
        <strain evidence="2 5">FSL L7-1829</strain>
    </source>
</reference>
<feature type="transmembrane region" description="Helical" evidence="1">
    <location>
        <begin position="62"/>
        <end position="80"/>
    </location>
</feature>
<dbReference type="AlphaFoldDB" id="A0A7X0T6X9"/>
<dbReference type="EMBL" id="NYPG01000002">
    <property type="protein sequence ID" value="PDK42190.1"/>
    <property type="molecule type" value="Genomic_DNA"/>
</dbReference>
<name>A0A7X0T6X9_LISWE</name>
<dbReference type="InterPro" id="IPR036259">
    <property type="entry name" value="MFS_trans_sf"/>
</dbReference>
<dbReference type="EMBL" id="JAAROP010000017">
    <property type="protein sequence ID" value="MBC1323749.1"/>
    <property type="molecule type" value="Genomic_DNA"/>
</dbReference>
<accession>A0A7X0T6X9</accession>
<protein>
    <submittedName>
        <fullName evidence="2">DUF1275 domain-containing protein</fullName>
    </submittedName>
</protein>
<dbReference type="PANTHER" id="PTHR37314">
    <property type="entry name" value="SLR0142 PROTEIN"/>
    <property type="match status" value="1"/>
</dbReference>
<feature type="transmembrane region" description="Helical" evidence="1">
    <location>
        <begin position="196"/>
        <end position="214"/>
    </location>
</feature>
<dbReference type="InterPro" id="IPR010699">
    <property type="entry name" value="DUF1275"/>
</dbReference>
<reference evidence="3 4" key="1">
    <citation type="submission" date="2017-09" db="EMBL/GenBank/DDBJ databases">
        <title>Draft Genomes of 144 Listeria Monocytogenes isolates from foods.</title>
        <authorList>
            <person name="Wu C.H."/>
            <person name="Ng J."/>
            <person name="Kiang D."/>
            <person name="Chen C.-Y."/>
            <person name="Frink S."/>
            <person name="Lafrades M."/>
            <person name="Morales C."/>
            <person name="Park P."/>
            <person name="Zwick M."/>
        </authorList>
    </citation>
    <scope>NUCLEOTIDE SEQUENCE [LARGE SCALE GENOMIC DNA]</scope>
    <source>
        <strain evidence="3 4">CDPHFDLB-F14M01633.75-2</strain>
    </source>
</reference>
<keyword evidence="4" id="KW-1185">Reference proteome</keyword>
<keyword evidence="1" id="KW-0812">Transmembrane</keyword>
<evidence type="ECO:0000313" key="4">
    <source>
        <dbReference type="Proteomes" id="UP000219632"/>
    </source>
</evidence>
<feature type="transmembrane region" description="Helical" evidence="1">
    <location>
        <begin position="113"/>
        <end position="130"/>
    </location>
</feature>
<comment type="caution">
    <text evidence="2">The sequence shown here is derived from an EMBL/GenBank/DDBJ whole genome shotgun (WGS) entry which is preliminary data.</text>
</comment>
<feature type="transmembrane region" description="Helical" evidence="1">
    <location>
        <begin position="87"/>
        <end position="107"/>
    </location>
</feature>
<dbReference type="OMA" id="GWMRHTA"/>
<dbReference type="Proteomes" id="UP000219632">
    <property type="component" value="Unassembled WGS sequence"/>
</dbReference>
<dbReference type="PANTHER" id="PTHR37314:SF4">
    <property type="entry name" value="UPF0700 TRANSMEMBRANE PROTEIN YOAK"/>
    <property type="match status" value="1"/>
</dbReference>
<dbReference type="Gene3D" id="1.20.1250.20">
    <property type="entry name" value="MFS general substrate transporter like domains"/>
    <property type="match status" value="1"/>
</dbReference>
<evidence type="ECO:0000313" key="3">
    <source>
        <dbReference type="EMBL" id="PDK42190.1"/>
    </source>
</evidence>
<feature type="transmembrane region" description="Helical" evidence="1">
    <location>
        <begin position="12"/>
        <end position="30"/>
    </location>
</feature>
<proteinExistence type="predicted"/>
<dbReference type="GeneID" id="61188328"/>
<keyword evidence="1" id="KW-0472">Membrane</keyword>
<evidence type="ECO:0000313" key="5">
    <source>
        <dbReference type="Proteomes" id="UP000522007"/>
    </source>
</evidence>